<comment type="subcellular location">
    <subcellularLocation>
        <location evidence="1">Nucleus</location>
    </subcellularLocation>
</comment>
<dbReference type="GO" id="GO:0000978">
    <property type="term" value="F:RNA polymerase II cis-regulatory region sequence-specific DNA binding"/>
    <property type="evidence" value="ECO:0007669"/>
    <property type="project" value="InterPro"/>
</dbReference>
<dbReference type="SMART" id="SM00066">
    <property type="entry name" value="GAL4"/>
    <property type="match status" value="1"/>
</dbReference>
<dbReference type="PROSITE" id="PS50157">
    <property type="entry name" value="ZINC_FINGER_C2H2_2"/>
    <property type="match status" value="1"/>
</dbReference>
<dbReference type="CDD" id="cd12148">
    <property type="entry name" value="fungal_TF_MHR"/>
    <property type="match status" value="1"/>
</dbReference>
<feature type="domain" description="Zn(2)-C6 fungal-type" evidence="8">
    <location>
        <begin position="81"/>
        <end position="110"/>
    </location>
</feature>
<dbReference type="Gene3D" id="4.10.240.10">
    <property type="entry name" value="Zn(2)-C6 fungal-type DNA-binding domain"/>
    <property type="match status" value="1"/>
</dbReference>
<sequence>MLPRPRGSSTFQCHVCHSTFSSNSHLRRHEAIHAGQRSVACPFCNRGFFRADAARRHAKSCSLRRNRPLPEPKQRGKKKQACEACAQAKRGCDRGFPCEGCLANDLICNYQRSESSSEQNVLTMDVSNTSSESGLSAMYEPPSIVEARNGHKHPRMRVQFLLNYTKPGRETLPDFFGASTGTETPVSCFPTASHIAPFFSDFMHDLEGSLQASQPSTLEFLLDGISGGEPFQELILGNEKLTGRLTELIHQLKLNHQSLSTHHGESDQQVNYEAIELFVTAENLTEFTRLYFENWHPNCPILHQPTFDLETISLPLLLSVFLIGATYSSPRDTASMARQCYDIAEDYAFGHKDFTRIFQIEHPEGIGTAIEALQATFLVVIMQNWTSCTISRRRMRTQRYSDIVSAARLLGLTSATNEWSREECCNFQTFNWNSYINAEIRVRLMSYVFLVDCQYTIFYRYPPRLMITEIIGDLPSSDDAFSATSDLLCANSLFDANQLPRLSLSRCTTRLFGKHWTPANEQELGMLSTLNLFAIINALNTIIFTAKANFPGNADLGPIRTALRRWKCIWDYHLEHTEPHRFKKSGFMRNAVEFLHLTNIFLDTDTSQDGTNPSQKVDADSMTEVNRLLERFEGITL</sequence>
<name>A0A1L7X0I6_9HELO</name>
<evidence type="ECO:0000256" key="3">
    <source>
        <dbReference type="ARBA" id="ARBA00022737"/>
    </source>
</evidence>
<dbReference type="InterPro" id="IPR001138">
    <property type="entry name" value="Zn2Cys6_DnaBD"/>
</dbReference>
<evidence type="ECO:0000256" key="7">
    <source>
        <dbReference type="PROSITE-ProRule" id="PRU00042"/>
    </source>
</evidence>
<reference evidence="10 11" key="1">
    <citation type="submission" date="2016-03" db="EMBL/GenBank/DDBJ databases">
        <authorList>
            <person name="Ploux O."/>
        </authorList>
    </citation>
    <scope>NUCLEOTIDE SEQUENCE [LARGE SCALE GENOMIC DNA]</scope>
    <source>
        <strain evidence="10 11">UAMH 11012</strain>
    </source>
</reference>
<dbReference type="GO" id="GO:0000981">
    <property type="term" value="F:DNA-binding transcription factor activity, RNA polymerase II-specific"/>
    <property type="evidence" value="ECO:0007669"/>
    <property type="project" value="InterPro"/>
</dbReference>
<dbReference type="PROSITE" id="PS00028">
    <property type="entry name" value="ZINC_FINGER_C2H2_1"/>
    <property type="match status" value="1"/>
</dbReference>
<dbReference type="GO" id="GO:0000785">
    <property type="term" value="C:chromatin"/>
    <property type="evidence" value="ECO:0007669"/>
    <property type="project" value="TreeGrafter"/>
</dbReference>
<dbReference type="PANTHER" id="PTHR40626:SF1">
    <property type="entry name" value="TRANSCRIPTION FACTOR WITH C2H2 AND ZN(2)-CYS(6) DNA BINDING DOMAIN (EUROFUNG)"/>
    <property type="match status" value="1"/>
</dbReference>
<keyword evidence="6" id="KW-0539">Nucleus</keyword>
<dbReference type="EMBL" id="FJOG01000012">
    <property type="protein sequence ID" value="CZR58532.1"/>
    <property type="molecule type" value="Genomic_DNA"/>
</dbReference>
<dbReference type="GO" id="GO:0008270">
    <property type="term" value="F:zinc ion binding"/>
    <property type="evidence" value="ECO:0007669"/>
    <property type="project" value="UniProtKB-KW"/>
</dbReference>
<dbReference type="OrthoDB" id="654211at2759"/>
<dbReference type="AlphaFoldDB" id="A0A1L7X0I6"/>
<evidence type="ECO:0000256" key="6">
    <source>
        <dbReference type="ARBA" id="ARBA00023242"/>
    </source>
</evidence>
<keyword evidence="5" id="KW-0862">Zinc</keyword>
<evidence type="ECO:0000259" key="8">
    <source>
        <dbReference type="PROSITE" id="PS50048"/>
    </source>
</evidence>
<dbReference type="STRING" id="576137.A0A1L7X0I6"/>
<dbReference type="Gene3D" id="3.30.160.60">
    <property type="entry name" value="Classic Zinc Finger"/>
    <property type="match status" value="1"/>
</dbReference>
<evidence type="ECO:0000313" key="10">
    <source>
        <dbReference type="EMBL" id="CZR58532.1"/>
    </source>
</evidence>
<dbReference type="InterPro" id="IPR007219">
    <property type="entry name" value="XnlR_reg_dom"/>
</dbReference>
<dbReference type="SUPFAM" id="SSF57701">
    <property type="entry name" value="Zn2/Cys6 DNA-binding domain"/>
    <property type="match status" value="1"/>
</dbReference>
<keyword evidence="4 7" id="KW-0863">Zinc-finger</keyword>
<dbReference type="Pfam" id="PF00172">
    <property type="entry name" value="Zn_clus"/>
    <property type="match status" value="1"/>
</dbReference>
<organism evidence="10 11">
    <name type="scientific">Phialocephala subalpina</name>
    <dbReference type="NCBI Taxonomy" id="576137"/>
    <lineage>
        <taxon>Eukaryota</taxon>
        <taxon>Fungi</taxon>
        <taxon>Dikarya</taxon>
        <taxon>Ascomycota</taxon>
        <taxon>Pezizomycotina</taxon>
        <taxon>Leotiomycetes</taxon>
        <taxon>Helotiales</taxon>
        <taxon>Mollisiaceae</taxon>
        <taxon>Phialocephala</taxon>
        <taxon>Phialocephala fortinii species complex</taxon>
    </lineage>
</organism>
<evidence type="ECO:0000256" key="1">
    <source>
        <dbReference type="ARBA" id="ARBA00004123"/>
    </source>
</evidence>
<dbReference type="InterPro" id="IPR013087">
    <property type="entry name" value="Znf_C2H2_type"/>
</dbReference>
<dbReference type="Proteomes" id="UP000184330">
    <property type="component" value="Unassembled WGS sequence"/>
</dbReference>
<evidence type="ECO:0000256" key="2">
    <source>
        <dbReference type="ARBA" id="ARBA00022723"/>
    </source>
</evidence>
<keyword evidence="11" id="KW-1185">Reference proteome</keyword>
<dbReference type="InterPro" id="IPR036864">
    <property type="entry name" value="Zn2-C6_fun-type_DNA-bd_sf"/>
</dbReference>
<dbReference type="InterPro" id="IPR036236">
    <property type="entry name" value="Znf_C2H2_sf"/>
</dbReference>
<dbReference type="Pfam" id="PF04082">
    <property type="entry name" value="Fungal_trans"/>
    <property type="match status" value="1"/>
</dbReference>
<keyword evidence="2" id="KW-0479">Metal-binding</keyword>
<evidence type="ECO:0000313" key="11">
    <source>
        <dbReference type="Proteomes" id="UP000184330"/>
    </source>
</evidence>
<keyword evidence="3" id="KW-0677">Repeat</keyword>
<dbReference type="SMART" id="SM00355">
    <property type="entry name" value="ZnF_C2H2"/>
    <property type="match status" value="2"/>
</dbReference>
<evidence type="ECO:0000256" key="5">
    <source>
        <dbReference type="ARBA" id="ARBA00022833"/>
    </source>
</evidence>
<feature type="domain" description="C2H2-type" evidence="9">
    <location>
        <begin position="11"/>
        <end position="38"/>
    </location>
</feature>
<evidence type="ECO:0000259" key="9">
    <source>
        <dbReference type="PROSITE" id="PS50157"/>
    </source>
</evidence>
<dbReference type="SUPFAM" id="SSF57667">
    <property type="entry name" value="beta-beta-alpha zinc fingers"/>
    <property type="match status" value="1"/>
</dbReference>
<dbReference type="PROSITE" id="PS50048">
    <property type="entry name" value="ZN2_CY6_FUNGAL_2"/>
    <property type="match status" value="1"/>
</dbReference>
<accession>A0A1L7X0I6</accession>
<dbReference type="PANTHER" id="PTHR40626">
    <property type="entry name" value="MIP31509P"/>
    <property type="match status" value="1"/>
</dbReference>
<dbReference type="InterPro" id="IPR051059">
    <property type="entry name" value="VerF-like"/>
</dbReference>
<protein>
    <recommendedName>
        <fullName evidence="12">Zn(2)-C6 fungal-type domain-containing protein</fullName>
    </recommendedName>
</protein>
<evidence type="ECO:0000256" key="4">
    <source>
        <dbReference type="ARBA" id="ARBA00022771"/>
    </source>
</evidence>
<dbReference type="GO" id="GO:0006351">
    <property type="term" value="P:DNA-templated transcription"/>
    <property type="evidence" value="ECO:0007669"/>
    <property type="project" value="InterPro"/>
</dbReference>
<gene>
    <name evidence="10" type="ORF">PAC_08424</name>
</gene>
<evidence type="ECO:0008006" key="12">
    <source>
        <dbReference type="Google" id="ProtNLM"/>
    </source>
</evidence>
<proteinExistence type="predicted"/>
<dbReference type="GO" id="GO:0005634">
    <property type="term" value="C:nucleus"/>
    <property type="evidence" value="ECO:0007669"/>
    <property type="project" value="UniProtKB-SubCell"/>
</dbReference>
<dbReference type="CDD" id="cd00067">
    <property type="entry name" value="GAL4"/>
    <property type="match status" value="1"/>
</dbReference>